<dbReference type="InterPro" id="IPR002575">
    <property type="entry name" value="Aminoglycoside_PTrfase"/>
</dbReference>
<dbReference type="EMBL" id="JBEZFP010000010">
    <property type="protein sequence ID" value="MEU8133030.1"/>
    <property type="molecule type" value="Genomic_DNA"/>
</dbReference>
<name>A0ABV3DB97_9ACTN</name>
<dbReference type="SUPFAM" id="SSF56112">
    <property type="entry name" value="Protein kinase-like (PK-like)"/>
    <property type="match status" value="1"/>
</dbReference>
<dbReference type="InterPro" id="IPR011009">
    <property type="entry name" value="Kinase-like_dom_sf"/>
</dbReference>
<protein>
    <submittedName>
        <fullName evidence="3">Phosphotransferase</fullName>
    </submittedName>
</protein>
<evidence type="ECO:0000313" key="4">
    <source>
        <dbReference type="Proteomes" id="UP001551482"/>
    </source>
</evidence>
<feature type="region of interest" description="Disordered" evidence="1">
    <location>
        <begin position="1"/>
        <end position="23"/>
    </location>
</feature>
<feature type="compositionally biased region" description="Basic and acidic residues" evidence="1">
    <location>
        <begin position="11"/>
        <end position="23"/>
    </location>
</feature>
<reference evidence="3 4" key="1">
    <citation type="submission" date="2024-06" db="EMBL/GenBank/DDBJ databases">
        <title>The Natural Products Discovery Center: Release of the First 8490 Sequenced Strains for Exploring Actinobacteria Biosynthetic Diversity.</title>
        <authorList>
            <person name="Kalkreuter E."/>
            <person name="Kautsar S.A."/>
            <person name="Yang D."/>
            <person name="Bader C.D."/>
            <person name="Teijaro C.N."/>
            <person name="Fluegel L."/>
            <person name="Davis C.M."/>
            <person name="Simpson J.R."/>
            <person name="Lauterbach L."/>
            <person name="Steele A.D."/>
            <person name="Gui C."/>
            <person name="Meng S."/>
            <person name="Li G."/>
            <person name="Viehrig K."/>
            <person name="Ye F."/>
            <person name="Su P."/>
            <person name="Kiefer A.F."/>
            <person name="Nichols A."/>
            <person name="Cepeda A.J."/>
            <person name="Yan W."/>
            <person name="Fan B."/>
            <person name="Jiang Y."/>
            <person name="Adhikari A."/>
            <person name="Zheng C.-J."/>
            <person name="Schuster L."/>
            <person name="Cowan T.M."/>
            <person name="Smanski M.J."/>
            <person name="Chevrette M.G."/>
            <person name="De Carvalho L.P.S."/>
            <person name="Shen B."/>
        </authorList>
    </citation>
    <scope>NUCLEOTIDE SEQUENCE [LARGE SCALE GENOMIC DNA]</scope>
    <source>
        <strain evidence="3 4">NPDC048946</strain>
    </source>
</reference>
<organism evidence="3 4">
    <name type="scientific">Streptodolium elevatio</name>
    <dbReference type="NCBI Taxonomy" id="3157996"/>
    <lineage>
        <taxon>Bacteria</taxon>
        <taxon>Bacillati</taxon>
        <taxon>Actinomycetota</taxon>
        <taxon>Actinomycetes</taxon>
        <taxon>Kitasatosporales</taxon>
        <taxon>Streptomycetaceae</taxon>
        <taxon>Streptodolium</taxon>
    </lineage>
</organism>
<comment type="caution">
    <text evidence="3">The sequence shown here is derived from an EMBL/GenBank/DDBJ whole genome shotgun (WGS) entry which is preliminary data.</text>
</comment>
<evidence type="ECO:0000313" key="3">
    <source>
        <dbReference type="EMBL" id="MEU8133030.1"/>
    </source>
</evidence>
<keyword evidence="4" id="KW-1185">Reference proteome</keyword>
<accession>A0ABV3DB97</accession>
<evidence type="ECO:0000256" key="1">
    <source>
        <dbReference type="SAM" id="MobiDB-lite"/>
    </source>
</evidence>
<dbReference type="Proteomes" id="UP001551482">
    <property type="component" value="Unassembled WGS sequence"/>
</dbReference>
<dbReference type="RefSeq" id="WP_358349836.1">
    <property type="nucleotide sequence ID" value="NZ_JBEZFP010000010.1"/>
</dbReference>
<feature type="domain" description="Aminoglycoside phosphotransferase" evidence="2">
    <location>
        <begin position="72"/>
        <end position="261"/>
    </location>
</feature>
<sequence>MSPASPPAHTTRRDDVPRCRRLDVGDDGAVLPTDELDPVLCQEAMRQALASPRFDGDAGQPRGMERVVAGAATVAKVQRRVHERLDVLLEFDELRRVADVPAPALLDHGTVDKDGVSVWWTVLERARGEHGDRGAHATELLPSRQRALARVLRRWHTYGDAALGPRLDDPGMAGLFFGEIRARAPGAAKQLAAELDAACRGTEMAAVHGDAAVGHNVLFQGADVTAVLDPGAVRVAPPMLCLGWAVAVDLGLGGSVDAAGAGYAASTADRELLHRLLPLLVTRRLADMRRLGDTSAERRLGAWLRSRRPELLDLAVAGSGSGGDGAEVGTF</sequence>
<evidence type="ECO:0000259" key="2">
    <source>
        <dbReference type="Pfam" id="PF01636"/>
    </source>
</evidence>
<gene>
    <name evidence="3" type="ORF">AB0C36_05930</name>
</gene>
<proteinExistence type="predicted"/>
<dbReference type="Pfam" id="PF01636">
    <property type="entry name" value="APH"/>
    <property type="match status" value="1"/>
</dbReference>